<accession>A0A081ASX6</accession>
<proteinExistence type="predicted"/>
<protein>
    <submittedName>
        <fullName evidence="1">Uncharacterized protein</fullName>
    </submittedName>
</protein>
<reference evidence="1 2" key="1">
    <citation type="submission" date="2013-11" db="EMBL/GenBank/DDBJ databases">
        <title>The Genome Sequence of Phytophthora parasitica P1976.</title>
        <authorList>
            <consortium name="The Broad Institute Genomics Platform"/>
            <person name="Russ C."/>
            <person name="Tyler B."/>
            <person name="Panabieres F."/>
            <person name="Shan W."/>
            <person name="Tripathy S."/>
            <person name="Grunwald N."/>
            <person name="Machado M."/>
            <person name="Johnson C.S."/>
            <person name="Walker B."/>
            <person name="Young S."/>
            <person name="Zeng Q."/>
            <person name="Gargeya S."/>
            <person name="Fitzgerald M."/>
            <person name="Haas B."/>
            <person name="Abouelleil A."/>
            <person name="Allen A.W."/>
            <person name="Alvarado L."/>
            <person name="Arachchi H.M."/>
            <person name="Berlin A.M."/>
            <person name="Chapman S.B."/>
            <person name="Gainer-Dewar J."/>
            <person name="Goldberg J."/>
            <person name="Griggs A."/>
            <person name="Gujja S."/>
            <person name="Hansen M."/>
            <person name="Howarth C."/>
            <person name="Imamovic A."/>
            <person name="Ireland A."/>
            <person name="Larimer J."/>
            <person name="McCowan C."/>
            <person name="Murphy C."/>
            <person name="Pearson M."/>
            <person name="Poon T.W."/>
            <person name="Priest M."/>
            <person name="Roberts A."/>
            <person name="Saif S."/>
            <person name="Shea T."/>
            <person name="Sisk P."/>
            <person name="Sykes S."/>
            <person name="Wortman J."/>
            <person name="Nusbaum C."/>
            <person name="Birren B."/>
        </authorList>
    </citation>
    <scope>NUCLEOTIDE SEQUENCE [LARGE SCALE GENOMIC DNA]</scope>
    <source>
        <strain evidence="1 2">P1976</strain>
    </source>
</reference>
<comment type="caution">
    <text evidence="1">The sequence shown here is derived from an EMBL/GenBank/DDBJ whole genome shotgun (WGS) entry which is preliminary data.</text>
</comment>
<dbReference type="AlphaFoldDB" id="A0A081ASX6"/>
<evidence type="ECO:0000313" key="2">
    <source>
        <dbReference type="Proteomes" id="UP000028582"/>
    </source>
</evidence>
<name>A0A081ASX6_PHYNI</name>
<dbReference type="EMBL" id="ANJA01000768">
    <property type="protein sequence ID" value="ETO81987.1"/>
    <property type="molecule type" value="Genomic_DNA"/>
</dbReference>
<gene>
    <name evidence="1" type="ORF">F444_03776</name>
</gene>
<evidence type="ECO:0000313" key="1">
    <source>
        <dbReference type="EMBL" id="ETO81987.1"/>
    </source>
</evidence>
<dbReference type="Proteomes" id="UP000028582">
    <property type="component" value="Unassembled WGS sequence"/>
</dbReference>
<organism evidence="1 2">
    <name type="scientific">Phytophthora nicotianae P1976</name>
    <dbReference type="NCBI Taxonomy" id="1317066"/>
    <lineage>
        <taxon>Eukaryota</taxon>
        <taxon>Sar</taxon>
        <taxon>Stramenopiles</taxon>
        <taxon>Oomycota</taxon>
        <taxon>Peronosporomycetes</taxon>
        <taxon>Peronosporales</taxon>
        <taxon>Peronosporaceae</taxon>
        <taxon>Phytophthora</taxon>
    </lineage>
</organism>
<sequence>MEKQREERCSLDYYPFREENKRRRSEAFDDQKGKAN</sequence>